<dbReference type="InterPro" id="IPR026444">
    <property type="entry name" value="Secre_tail"/>
</dbReference>
<name>A0ABS2D3J6_9FLAO</name>
<evidence type="ECO:0000313" key="5">
    <source>
        <dbReference type="Proteomes" id="UP000759529"/>
    </source>
</evidence>
<comment type="caution">
    <text evidence="4">The sequence shown here is derived from an EMBL/GenBank/DDBJ whole genome shotgun (WGS) entry which is preliminary data.</text>
</comment>
<dbReference type="EMBL" id="JACSOD020000509">
    <property type="protein sequence ID" value="MBM6501012.1"/>
    <property type="molecule type" value="Genomic_DNA"/>
</dbReference>
<accession>A0ABS2D3J6</accession>
<organism evidence="4 5">
    <name type="scientific">Flavobacterium macrobrachii</name>
    <dbReference type="NCBI Taxonomy" id="591204"/>
    <lineage>
        <taxon>Bacteria</taxon>
        <taxon>Pseudomonadati</taxon>
        <taxon>Bacteroidota</taxon>
        <taxon>Flavobacteriia</taxon>
        <taxon>Flavobacteriales</taxon>
        <taxon>Flavobacteriaceae</taxon>
        <taxon>Flavobacterium</taxon>
    </lineage>
</organism>
<evidence type="ECO:0000256" key="2">
    <source>
        <dbReference type="SAM" id="SignalP"/>
    </source>
</evidence>
<evidence type="ECO:0000313" key="4">
    <source>
        <dbReference type="EMBL" id="MBM6501012.1"/>
    </source>
</evidence>
<dbReference type="Proteomes" id="UP000759529">
    <property type="component" value="Unassembled WGS sequence"/>
</dbReference>
<keyword evidence="1 2" id="KW-0732">Signal</keyword>
<protein>
    <submittedName>
        <fullName evidence="4">T9SS type A sorting domain-containing protein</fullName>
    </submittedName>
</protein>
<sequence>MKTITTLLIALFFTNINNAQSVISVVPSSGIAGQELTVSLSGDNGIFFLASTTENISFTNQFSNFLPITQIEYLDSENLLVTINIPSDANLGDYNVNVFNTSLGLYSSIPFGFRVNNSLNTLDYLKPVVLSVSPNPAKQYLDLILNEDLAQNAKCEIFDTNGKVVFNYKLKSKTTNINIEKLVKGNYILKVTNGTKRITKKIIKN</sequence>
<feature type="domain" description="Secretion system C-terminal sorting" evidence="3">
    <location>
        <begin position="133"/>
        <end position="203"/>
    </location>
</feature>
<feature type="signal peptide" evidence="2">
    <location>
        <begin position="1"/>
        <end position="19"/>
    </location>
</feature>
<dbReference type="Pfam" id="PF18962">
    <property type="entry name" value="Por_Secre_tail"/>
    <property type="match status" value="1"/>
</dbReference>
<keyword evidence="5" id="KW-1185">Reference proteome</keyword>
<feature type="chain" id="PRO_5045283817" evidence="2">
    <location>
        <begin position="20"/>
        <end position="205"/>
    </location>
</feature>
<evidence type="ECO:0000256" key="1">
    <source>
        <dbReference type="ARBA" id="ARBA00022729"/>
    </source>
</evidence>
<gene>
    <name evidence="4" type="ORF">H9X54_017100</name>
</gene>
<dbReference type="RefSeq" id="WP_187655906.1">
    <property type="nucleotide sequence ID" value="NZ_JACSOD020000509.1"/>
</dbReference>
<dbReference type="NCBIfam" id="TIGR04183">
    <property type="entry name" value="Por_Secre_tail"/>
    <property type="match status" value="1"/>
</dbReference>
<proteinExistence type="predicted"/>
<reference evidence="4 5" key="1">
    <citation type="submission" date="2021-02" db="EMBL/GenBank/DDBJ databases">
        <authorList>
            <person name="Jung H.S."/>
            <person name="Chun B.H."/>
            <person name="Jeon C.O."/>
        </authorList>
    </citation>
    <scope>NUCLEOTIDE SEQUENCE [LARGE SCALE GENOMIC DNA]</scope>
    <source>
        <strain evidence="4 5">LMG 25203</strain>
    </source>
</reference>
<evidence type="ECO:0000259" key="3">
    <source>
        <dbReference type="Pfam" id="PF18962"/>
    </source>
</evidence>